<dbReference type="EMBL" id="GL444981">
    <property type="protein sequence ID" value="EFN60326.1"/>
    <property type="molecule type" value="Genomic_DNA"/>
</dbReference>
<dbReference type="STRING" id="104421.E2B1X0"/>
<sequence length="148" mass="17649">ILTHRSSNRFHLPLHEAIIHELEENGYKESISYLKELFELDEKTRKEAGPGTLTWKKPRLKDNKDAMTRLKKGLIAFEQAKNARDSLSMSMEFLDMALFFRAMTWEWWWIAERLYRSALVNAKLIENDERRTISLIHYLYGQFLLEQS</sequence>
<keyword evidence="2" id="KW-0963">Cytoplasm</keyword>
<evidence type="ECO:0000256" key="3">
    <source>
        <dbReference type="ARBA" id="ARBA00022737"/>
    </source>
</evidence>
<comment type="subcellular location">
    <subcellularLocation>
        <location evidence="1">Cytoplasm</location>
    </subcellularLocation>
</comment>
<proteinExistence type="predicted"/>
<name>E2B1X0_CAMFO</name>
<dbReference type="InterPro" id="IPR051476">
    <property type="entry name" value="Bac_ResReg_Asp_Phosphatase"/>
</dbReference>
<dbReference type="GO" id="GO:0003341">
    <property type="term" value="P:cilium movement"/>
    <property type="evidence" value="ECO:0007669"/>
    <property type="project" value="TreeGrafter"/>
</dbReference>
<keyword evidence="4" id="KW-0802">TPR repeat</keyword>
<evidence type="ECO:0000313" key="6">
    <source>
        <dbReference type="Proteomes" id="UP000000311"/>
    </source>
</evidence>
<dbReference type="AlphaFoldDB" id="E2B1X0"/>
<dbReference type="PANTHER" id="PTHR46630">
    <property type="entry name" value="TETRATRICOPEPTIDE REPEAT PROTEIN 29"/>
    <property type="match status" value="1"/>
</dbReference>
<dbReference type="PANTHER" id="PTHR46630:SF1">
    <property type="entry name" value="TETRATRICOPEPTIDE REPEAT PROTEIN 29"/>
    <property type="match status" value="1"/>
</dbReference>
<dbReference type="GO" id="GO:0005737">
    <property type="term" value="C:cytoplasm"/>
    <property type="evidence" value="ECO:0007669"/>
    <property type="project" value="UniProtKB-SubCell"/>
</dbReference>
<dbReference type="InParanoid" id="E2B1X0"/>
<evidence type="ECO:0000313" key="5">
    <source>
        <dbReference type="EMBL" id="EFN60326.1"/>
    </source>
</evidence>
<keyword evidence="3" id="KW-0677">Repeat</keyword>
<gene>
    <name evidence="5" type="ORF">EAG_04054</name>
</gene>
<protein>
    <submittedName>
        <fullName evidence="5">Uncharacterized protein</fullName>
    </submittedName>
</protein>
<dbReference type="GO" id="GO:0005929">
    <property type="term" value="C:cilium"/>
    <property type="evidence" value="ECO:0007669"/>
    <property type="project" value="TreeGrafter"/>
</dbReference>
<keyword evidence="6" id="KW-1185">Reference proteome</keyword>
<organism evidence="6">
    <name type="scientific">Camponotus floridanus</name>
    <name type="common">Florida carpenter ant</name>
    <dbReference type="NCBI Taxonomy" id="104421"/>
    <lineage>
        <taxon>Eukaryota</taxon>
        <taxon>Metazoa</taxon>
        <taxon>Ecdysozoa</taxon>
        <taxon>Arthropoda</taxon>
        <taxon>Hexapoda</taxon>
        <taxon>Insecta</taxon>
        <taxon>Pterygota</taxon>
        <taxon>Neoptera</taxon>
        <taxon>Endopterygota</taxon>
        <taxon>Hymenoptera</taxon>
        <taxon>Apocrita</taxon>
        <taxon>Aculeata</taxon>
        <taxon>Formicoidea</taxon>
        <taxon>Formicidae</taxon>
        <taxon>Formicinae</taxon>
        <taxon>Camponotus</taxon>
    </lineage>
</organism>
<evidence type="ECO:0000256" key="1">
    <source>
        <dbReference type="ARBA" id="ARBA00004496"/>
    </source>
</evidence>
<dbReference type="OrthoDB" id="7594656at2759"/>
<evidence type="ECO:0000256" key="2">
    <source>
        <dbReference type="ARBA" id="ARBA00022490"/>
    </source>
</evidence>
<evidence type="ECO:0000256" key="4">
    <source>
        <dbReference type="ARBA" id="ARBA00022803"/>
    </source>
</evidence>
<reference evidence="5 6" key="1">
    <citation type="journal article" date="2010" name="Science">
        <title>Genomic comparison of the ants Camponotus floridanus and Harpegnathos saltator.</title>
        <authorList>
            <person name="Bonasio R."/>
            <person name="Zhang G."/>
            <person name="Ye C."/>
            <person name="Mutti N.S."/>
            <person name="Fang X."/>
            <person name="Qin N."/>
            <person name="Donahue G."/>
            <person name="Yang P."/>
            <person name="Li Q."/>
            <person name="Li C."/>
            <person name="Zhang P."/>
            <person name="Huang Z."/>
            <person name="Berger S.L."/>
            <person name="Reinberg D."/>
            <person name="Wang J."/>
            <person name="Liebig J."/>
        </authorList>
    </citation>
    <scope>NUCLEOTIDE SEQUENCE [LARGE SCALE GENOMIC DNA]</scope>
    <source>
        <strain evidence="6">C129</strain>
    </source>
</reference>
<dbReference type="Proteomes" id="UP000000311">
    <property type="component" value="Unassembled WGS sequence"/>
</dbReference>
<feature type="non-terminal residue" evidence="5">
    <location>
        <position position="1"/>
    </location>
</feature>
<accession>E2B1X0</accession>